<comment type="subcellular location">
    <subcellularLocation>
        <location evidence="1">Cell membrane</location>
        <topology evidence="1">Multi-pass membrane protein</topology>
    </subcellularLocation>
</comment>
<dbReference type="STRING" id="1447782.SAMN05444417_0194"/>
<dbReference type="Proteomes" id="UP000184292">
    <property type="component" value="Unassembled WGS sequence"/>
</dbReference>
<dbReference type="GO" id="GO:0005886">
    <property type="term" value="C:plasma membrane"/>
    <property type="evidence" value="ECO:0007669"/>
    <property type="project" value="UniProtKB-SubCell"/>
</dbReference>
<evidence type="ECO:0000256" key="8">
    <source>
        <dbReference type="ARBA" id="ARBA00022982"/>
    </source>
</evidence>
<evidence type="ECO:0000313" key="19">
    <source>
        <dbReference type="Proteomes" id="UP000184292"/>
    </source>
</evidence>
<evidence type="ECO:0000256" key="17">
    <source>
        <dbReference type="SAM" id="Phobius"/>
    </source>
</evidence>
<dbReference type="InterPro" id="IPR050968">
    <property type="entry name" value="Cytochrome_c_oxidase_bac_sub4"/>
</dbReference>
<evidence type="ECO:0000256" key="16">
    <source>
        <dbReference type="ARBA" id="ARBA00032185"/>
    </source>
</evidence>
<dbReference type="GO" id="GO:0019646">
    <property type="term" value="P:aerobic electron transport chain"/>
    <property type="evidence" value="ECO:0007669"/>
    <property type="project" value="TreeGrafter"/>
</dbReference>
<keyword evidence="5" id="KW-0813">Transport</keyword>
<keyword evidence="10" id="KW-0560">Oxidoreductase</keyword>
<evidence type="ECO:0000256" key="15">
    <source>
        <dbReference type="ARBA" id="ARBA00031887"/>
    </source>
</evidence>
<dbReference type="GO" id="GO:0015990">
    <property type="term" value="P:electron transport coupled proton transport"/>
    <property type="evidence" value="ECO:0007669"/>
    <property type="project" value="InterPro"/>
</dbReference>
<feature type="transmembrane region" description="Helical" evidence="17">
    <location>
        <begin position="20"/>
        <end position="38"/>
    </location>
</feature>
<dbReference type="InterPro" id="IPR005171">
    <property type="entry name" value="Cyt_c_oxidase_su4_prok"/>
</dbReference>
<dbReference type="PANTHER" id="PTHR36835">
    <property type="entry name" value="CYTOCHROME BO(3) UBIQUINOL OXIDASE SUBUNIT 4"/>
    <property type="match status" value="1"/>
</dbReference>
<reference evidence="18 19" key="1">
    <citation type="submission" date="2016-11" db="EMBL/GenBank/DDBJ databases">
        <authorList>
            <person name="Jaros S."/>
            <person name="Januszkiewicz K."/>
            <person name="Wedrychowicz H."/>
        </authorList>
    </citation>
    <scope>NUCLEOTIDE SEQUENCE [LARGE SCALE GENOMIC DNA]</scope>
    <source>
        <strain evidence="18 19">DSM 100565</strain>
    </source>
</reference>
<keyword evidence="19" id="KW-1185">Reference proteome</keyword>
<evidence type="ECO:0000256" key="14">
    <source>
        <dbReference type="ARBA" id="ARBA00030211"/>
    </source>
</evidence>
<comment type="similarity">
    <text evidence="2">Belongs to the cytochrome c oxidase bacterial subunit 4 family.</text>
</comment>
<evidence type="ECO:0000256" key="11">
    <source>
        <dbReference type="ARBA" id="ARBA00023136"/>
    </source>
</evidence>
<dbReference type="GO" id="GO:0009319">
    <property type="term" value="C:cytochrome o ubiquinol oxidase complex"/>
    <property type="evidence" value="ECO:0007669"/>
    <property type="project" value="TreeGrafter"/>
</dbReference>
<feature type="transmembrane region" description="Helical" evidence="17">
    <location>
        <begin position="80"/>
        <end position="102"/>
    </location>
</feature>
<dbReference type="GO" id="GO:0015078">
    <property type="term" value="F:proton transmembrane transporter activity"/>
    <property type="evidence" value="ECO:0007669"/>
    <property type="project" value="TreeGrafter"/>
</dbReference>
<protein>
    <recommendedName>
        <fullName evidence="4">Cytochrome bo(3) ubiquinol oxidase subunit 4</fullName>
    </recommendedName>
    <alternativeName>
        <fullName evidence="16">Cytochrome o ubiquinol oxidase subunit 4</fullName>
    </alternativeName>
    <alternativeName>
        <fullName evidence="13">Oxidase bo(3) subunit 4</fullName>
    </alternativeName>
    <alternativeName>
        <fullName evidence="14">Ubiquinol oxidase polypeptide IV</fullName>
    </alternativeName>
    <alternativeName>
        <fullName evidence="15">Ubiquinol oxidase subunit 4</fullName>
    </alternativeName>
</protein>
<evidence type="ECO:0000256" key="12">
    <source>
        <dbReference type="ARBA" id="ARBA00025694"/>
    </source>
</evidence>
<comment type="function">
    <text evidence="12">Cytochrome bo(3) ubiquinol terminal oxidase is the component of the aerobic respiratory chain of E.coli that predominates when cells are grown at high aeration. Has proton pump activity across the membrane in addition to electron transfer, pumping 2 protons/electron.</text>
</comment>
<name>A0A1M6A3A7_9RHOB</name>
<dbReference type="AlphaFoldDB" id="A0A1M6A3A7"/>
<evidence type="ECO:0000256" key="9">
    <source>
        <dbReference type="ARBA" id="ARBA00022989"/>
    </source>
</evidence>
<evidence type="ECO:0000256" key="3">
    <source>
        <dbReference type="ARBA" id="ARBA00011700"/>
    </source>
</evidence>
<evidence type="ECO:0000256" key="6">
    <source>
        <dbReference type="ARBA" id="ARBA00022475"/>
    </source>
</evidence>
<evidence type="ECO:0000256" key="5">
    <source>
        <dbReference type="ARBA" id="ARBA00022448"/>
    </source>
</evidence>
<evidence type="ECO:0000256" key="13">
    <source>
        <dbReference type="ARBA" id="ARBA00030071"/>
    </source>
</evidence>
<keyword evidence="6" id="KW-1003">Cell membrane</keyword>
<dbReference type="PANTHER" id="PTHR36835:SF1">
    <property type="entry name" value="CYTOCHROME BO(3) UBIQUINOL OXIDASE SUBUNIT 4"/>
    <property type="match status" value="1"/>
</dbReference>
<evidence type="ECO:0000256" key="2">
    <source>
        <dbReference type="ARBA" id="ARBA00008079"/>
    </source>
</evidence>
<evidence type="ECO:0000256" key="1">
    <source>
        <dbReference type="ARBA" id="ARBA00004651"/>
    </source>
</evidence>
<dbReference type="OrthoDB" id="7278008at2"/>
<evidence type="ECO:0000256" key="4">
    <source>
        <dbReference type="ARBA" id="ARBA00014689"/>
    </source>
</evidence>
<accession>A0A1M6A3A7</accession>
<keyword evidence="11 17" id="KW-0472">Membrane</keyword>
<keyword evidence="8" id="KW-0249">Electron transport</keyword>
<dbReference type="NCBIfam" id="TIGR02847">
    <property type="entry name" value="CyoD"/>
    <property type="match status" value="1"/>
</dbReference>
<evidence type="ECO:0000313" key="18">
    <source>
        <dbReference type="EMBL" id="SHI30937.1"/>
    </source>
</evidence>
<gene>
    <name evidence="18" type="ORF">SAMN05444417_0194</name>
</gene>
<sequence length="108" mass="11855">MTKGIPVSEDEGLRAELRSYAIGGILSLALTGAAFWLVASRALSLRTTLLVLGGLAIVQIAAQLRFFLHIDLRKSHRDDLQLILFTALIIGLMIGGTIWILFNQHARM</sequence>
<evidence type="ECO:0000256" key="7">
    <source>
        <dbReference type="ARBA" id="ARBA00022692"/>
    </source>
</evidence>
<keyword evidence="7 17" id="KW-0812">Transmembrane</keyword>
<organism evidence="18 19">
    <name type="scientific">Wenxinia saemankumensis</name>
    <dbReference type="NCBI Taxonomy" id="1447782"/>
    <lineage>
        <taxon>Bacteria</taxon>
        <taxon>Pseudomonadati</taxon>
        <taxon>Pseudomonadota</taxon>
        <taxon>Alphaproteobacteria</taxon>
        <taxon>Rhodobacterales</taxon>
        <taxon>Roseobacteraceae</taxon>
        <taxon>Wenxinia</taxon>
    </lineage>
</organism>
<dbReference type="EMBL" id="FQYO01000001">
    <property type="protein sequence ID" value="SHI30937.1"/>
    <property type="molecule type" value="Genomic_DNA"/>
</dbReference>
<keyword evidence="9 17" id="KW-1133">Transmembrane helix</keyword>
<dbReference type="GO" id="GO:0009486">
    <property type="term" value="F:cytochrome bo3 ubiquinol oxidase activity"/>
    <property type="evidence" value="ECO:0007669"/>
    <property type="project" value="InterPro"/>
</dbReference>
<proteinExistence type="inferred from homology"/>
<evidence type="ECO:0000256" key="10">
    <source>
        <dbReference type="ARBA" id="ARBA00023002"/>
    </source>
</evidence>
<dbReference type="Pfam" id="PF03626">
    <property type="entry name" value="COX4_pro"/>
    <property type="match status" value="1"/>
</dbReference>
<feature type="transmembrane region" description="Helical" evidence="17">
    <location>
        <begin position="50"/>
        <end position="68"/>
    </location>
</feature>
<dbReference type="InterPro" id="IPR014210">
    <property type="entry name" value="Cyt_o_ubiqinol_oxidase_su4"/>
</dbReference>
<comment type="subunit">
    <text evidence="3">Heterooctamer of two A chains, two B chains, two C chains and two D chains.</text>
</comment>
<dbReference type="RefSeq" id="WP_073325734.1">
    <property type="nucleotide sequence ID" value="NZ_FQYO01000001.1"/>
</dbReference>